<accession>A0A0P9DS42</accession>
<evidence type="ECO:0000256" key="1">
    <source>
        <dbReference type="SAM" id="MobiDB-lite"/>
    </source>
</evidence>
<name>A0A0P9DS42_9CHLR</name>
<protein>
    <submittedName>
        <fullName evidence="2">Uncharacterized protein</fullName>
    </submittedName>
</protein>
<sequence length="117" mass="12507">MDSIAARVSLPSDLALLESVTRRAGQIAARRQDGLAIEDEEWRLMARLTALGVVCSVPNTSLADIVAVLPVAVLSEAWELAVMIGDEDALKALESRNSTDPGVYAPERSAWSTDRSG</sequence>
<proteinExistence type="predicted"/>
<gene>
    <name evidence="2" type="ORF">SE17_12050</name>
</gene>
<evidence type="ECO:0000313" key="2">
    <source>
        <dbReference type="EMBL" id="KPV53022.1"/>
    </source>
</evidence>
<comment type="caution">
    <text evidence="2">The sequence shown here is derived from an EMBL/GenBank/DDBJ whole genome shotgun (WGS) entry which is preliminary data.</text>
</comment>
<dbReference type="EMBL" id="LJCR01000363">
    <property type="protein sequence ID" value="KPV53022.1"/>
    <property type="molecule type" value="Genomic_DNA"/>
</dbReference>
<feature type="region of interest" description="Disordered" evidence="1">
    <location>
        <begin position="96"/>
        <end position="117"/>
    </location>
</feature>
<organism evidence="2 3">
    <name type="scientific">Kouleothrix aurantiaca</name>
    <dbReference type="NCBI Taxonomy" id="186479"/>
    <lineage>
        <taxon>Bacteria</taxon>
        <taxon>Bacillati</taxon>
        <taxon>Chloroflexota</taxon>
        <taxon>Chloroflexia</taxon>
        <taxon>Chloroflexales</taxon>
        <taxon>Roseiflexineae</taxon>
        <taxon>Roseiflexaceae</taxon>
        <taxon>Kouleothrix</taxon>
    </lineage>
</organism>
<dbReference type="Proteomes" id="UP000050509">
    <property type="component" value="Unassembled WGS sequence"/>
</dbReference>
<keyword evidence="3" id="KW-1185">Reference proteome</keyword>
<dbReference type="AlphaFoldDB" id="A0A0P9DS42"/>
<reference evidence="2 3" key="1">
    <citation type="submission" date="2015-09" db="EMBL/GenBank/DDBJ databases">
        <title>Draft genome sequence of Kouleothrix aurantiaca JCM 19913.</title>
        <authorList>
            <person name="Hemp J."/>
        </authorList>
    </citation>
    <scope>NUCLEOTIDE SEQUENCE [LARGE SCALE GENOMIC DNA]</scope>
    <source>
        <strain evidence="2 3">COM-B</strain>
    </source>
</reference>
<evidence type="ECO:0000313" key="3">
    <source>
        <dbReference type="Proteomes" id="UP000050509"/>
    </source>
</evidence>